<evidence type="ECO:0000313" key="3">
    <source>
        <dbReference type="Proteomes" id="UP001172102"/>
    </source>
</evidence>
<name>A0AA40A130_9PEZI</name>
<protein>
    <submittedName>
        <fullName evidence="2">Uncharacterized protein</fullName>
    </submittedName>
</protein>
<evidence type="ECO:0000313" key="2">
    <source>
        <dbReference type="EMBL" id="KAK0707372.1"/>
    </source>
</evidence>
<dbReference type="PANTHER" id="PTHR40781">
    <property type="match status" value="1"/>
</dbReference>
<comment type="caution">
    <text evidence="2">The sequence shown here is derived from an EMBL/GenBank/DDBJ whole genome shotgun (WGS) entry which is preliminary data.</text>
</comment>
<proteinExistence type="predicted"/>
<reference evidence="2" key="1">
    <citation type="submission" date="2023-06" db="EMBL/GenBank/DDBJ databases">
        <title>Genome-scale phylogeny and comparative genomics of the fungal order Sordariales.</title>
        <authorList>
            <consortium name="Lawrence Berkeley National Laboratory"/>
            <person name="Hensen N."/>
            <person name="Bonometti L."/>
            <person name="Westerberg I."/>
            <person name="Brannstrom I.O."/>
            <person name="Guillou S."/>
            <person name="Cros-Aarteil S."/>
            <person name="Calhoun S."/>
            <person name="Haridas S."/>
            <person name="Kuo A."/>
            <person name="Mondo S."/>
            <person name="Pangilinan J."/>
            <person name="Riley R."/>
            <person name="Labutti K."/>
            <person name="Andreopoulos B."/>
            <person name="Lipzen A."/>
            <person name="Chen C."/>
            <person name="Yanf M."/>
            <person name="Daum C."/>
            <person name="Ng V."/>
            <person name="Clum A."/>
            <person name="Steindorff A."/>
            <person name="Ohm R."/>
            <person name="Martin F."/>
            <person name="Silar P."/>
            <person name="Natvig D."/>
            <person name="Lalanne C."/>
            <person name="Gautier V."/>
            <person name="Ament-Velasquez S.L."/>
            <person name="Kruys A."/>
            <person name="Hutchinson M.I."/>
            <person name="Powell A.J."/>
            <person name="Barry K."/>
            <person name="Miller A.N."/>
            <person name="Grigoriev I.V."/>
            <person name="Debuchy R."/>
            <person name="Gladieux P."/>
            <person name="Thoren M.H."/>
            <person name="Johannesson H."/>
        </authorList>
    </citation>
    <scope>NUCLEOTIDE SEQUENCE</scope>
    <source>
        <strain evidence="2">SMH4607-1</strain>
    </source>
</reference>
<dbReference type="EMBL" id="JAUKUA010000006">
    <property type="protein sequence ID" value="KAK0707372.1"/>
    <property type="molecule type" value="Genomic_DNA"/>
</dbReference>
<feature type="region of interest" description="Disordered" evidence="1">
    <location>
        <begin position="1"/>
        <end position="27"/>
    </location>
</feature>
<dbReference type="Proteomes" id="UP001172102">
    <property type="component" value="Unassembled WGS sequence"/>
</dbReference>
<organism evidence="2 3">
    <name type="scientific">Lasiosphaeris hirsuta</name>
    <dbReference type="NCBI Taxonomy" id="260670"/>
    <lineage>
        <taxon>Eukaryota</taxon>
        <taxon>Fungi</taxon>
        <taxon>Dikarya</taxon>
        <taxon>Ascomycota</taxon>
        <taxon>Pezizomycotina</taxon>
        <taxon>Sordariomycetes</taxon>
        <taxon>Sordariomycetidae</taxon>
        <taxon>Sordariales</taxon>
        <taxon>Lasiosphaeriaceae</taxon>
        <taxon>Lasiosphaeris</taxon>
    </lineage>
</organism>
<dbReference type="PANTHER" id="PTHR40781:SF1">
    <property type="match status" value="1"/>
</dbReference>
<sequence>MLPVLPSATSRNYGERSSDISIGKTGSQAPSYPFLSAFSDEQHAYRWACSLPHRWEETRANRWPLANFSWQIYKIDTAKLPPSTLILDMEKLPKRLNFTHPWPYHEVLIFRGIPRQALVD</sequence>
<dbReference type="AlphaFoldDB" id="A0AA40A130"/>
<evidence type="ECO:0000256" key="1">
    <source>
        <dbReference type="SAM" id="MobiDB-lite"/>
    </source>
</evidence>
<keyword evidence="3" id="KW-1185">Reference proteome</keyword>
<accession>A0AA40A130</accession>
<feature type="non-terminal residue" evidence="2">
    <location>
        <position position="120"/>
    </location>
</feature>
<gene>
    <name evidence="2" type="ORF">B0H67DRAFT_670331</name>
</gene>